<evidence type="ECO:0000313" key="8">
    <source>
        <dbReference type="Proteomes" id="UP000002593"/>
    </source>
</evidence>
<dbReference type="STRING" id="415426.Hbut_1497"/>
<dbReference type="HOGENOM" id="CLU_1665483_0_0_2"/>
<feature type="compositionally biased region" description="Low complexity" evidence="6">
    <location>
        <begin position="140"/>
        <end position="158"/>
    </location>
</feature>
<proteinExistence type="inferred from homology"/>
<dbReference type="EnsemblBacteria" id="ABM81319">
    <property type="protein sequence ID" value="ABM81319"/>
    <property type="gene ID" value="Hbut_1497"/>
</dbReference>
<dbReference type="EMBL" id="CP000493">
    <property type="protein sequence ID" value="ABM81319.1"/>
    <property type="molecule type" value="Genomic_DNA"/>
</dbReference>
<feature type="transmembrane region" description="Helical" evidence="5">
    <location>
        <begin position="46"/>
        <end position="63"/>
    </location>
</feature>
<keyword evidence="2 5" id="KW-0812">Transmembrane</keyword>
<organism evidence="7 8">
    <name type="scientific">Hyperthermus butylicus (strain DSM 5456 / JCM 9403 / PLM1-5)</name>
    <dbReference type="NCBI Taxonomy" id="415426"/>
    <lineage>
        <taxon>Archaea</taxon>
        <taxon>Thermoproteota</taxon>
        <taxon>Thermoprotei</taxon>
        <taxon>Desulfurococcales</taxon>
        <taxon>Pyrodictiaceae</taxon>
        <taxon>Hyperthermus</taxon>
    </lineage>
</organism>
<reference evidence="7 8" key="1">
    <citation type="journal article" date="2007" name="Archaea">
        <title>The genome of Hyperthermus butylicus: a sulfur-reducing, peptide fermenting, neutrophilic Crenarchaeote growing up to 108 degrees C.</title>
        <authorList>
            <person name="Brugger K."/>
            <person name="Chen L."/>
            <person name="Stark M."/>
            <person name="Zibat A."/>
            <person name="Redder P."/>
            <person name="Ruepp A."/>
            <person name="Awayez M."/>
            <person name="She Q."/>
            <person name="Garrett R.A."/>
            <person name="Klenk H.P."/>
        </authorList>
    </citation>
    <scope>NUCLEOTIDE SEQUENCE [LARGE SCALE GENOMIC DNA]</scope>
    <source>
        <strain evidence="8">DSM 5456 / JCM 9403 / PLM1-5</strain>
    </source>
</reference>
<keyword evidence="8" id="KW-1185">Reference proteome</keyword>
<comment type="similarity">
    <text evidence="5">Belongs to the 4-toluene sulfonate uptake permease (TSUP) (TC 2.A.102) family.</text>
</comment>
<feature type="transmembrane region" description="Helical" evidence="5">
    <location>
        <begin position="83"/>
        <end position="104"/>
    </location>
</feature>
<dbReference type="Pfam" id="PF01925">
    <property type="entry name" value="TauE"/>
    <property type="match status" value="1"/>
</dbReference>
<feature type="region of interest" description="Disordered" evidence="6">
    <location>
        <begin position="135"/>
        <end position="158"/>
    </location>
</feature>
<comment type="subcellular location">
    <subcellularLocation>
        <location evidence="5">Cell membrane</location>
        <topology evidence="5">Multi-pass membrane protein</topology>
    </subcellularLocation>
    <subcellularLocation>
        <location evidence="1">Membrane</location>
        <topology evidence="1">Multi-pass membrane protein</topology>
    </subcellularLocation>
</comment>
<dbReference type="AlphaFoldDB" id="A2BMV8"/>
<feature type="transmembrane region" description="Helical" evidence="5">
    <location>
        <begin position="7"/>
        <end position="40"/>
    </location>
</feature>
<evidence type="ECO:0000256" key="5">
    <source>
        <dbReference type="RuleBase" id="RU363041"/>
    </source>
</evidence>
<dbReference type="GeneID" id="4782149"/>
<accession>A2BMV8</accession>
<dbReference type="RefSeq" id="WP_011822637.1">
    <property type="nucleotide sequence ID" value="NC_008818.1"/>
</dbReference>
<protein>
    <recommendedName>
        <fullName evidence="5">Probable membrane transporter protein</fullName>
    </recommendedName>
</protein>
<evidence type="ECO:0000256" key="4">
    <source>
        <dbReference type="ARBA" id="ARBA00023136"/>
    </source>
</evidence>
<evidence type="ECO:0000256" key="1">
    <source>
        <dbReference type="ARBA" id="ARBA00004141"/>
    </source>
</evidence>
<feature type="transmembrane region" description="Helical" evidence="5">
    <location>
        <begin position="110"/>
        <end position="128"/>
    </location>
</feature>
<keyword evidence="4 5" id="KW-0472">Membrane</keyword>
<dbReference type="KEGG" id="hbu:Hbut_1497"/>
<dbReference type="InterPro" id="IPR002781">
    <property type="entry name" value="TM_pro_TauE-like"/>
</dbReference>
<name>A2BMV8_HYPBU</name>
<evidence type="ECO:0000256" key="2">
    <source>
        <dbReference type="ARBA" id="ARBA00022692"/>
    </source>
</evidence>
<sequence>MEAVEAAVWLVAGIAAGLADYGLGLGFGLAASLILVVVFGRDPRTVAAAAAAVQILTIIPALMAHRRAGNIAPEAIDNAKRVIVVLAASSTAAALAASTLAVRLSIREAHMAYALALATLVPPLLLLARHGKSARTNPAGSERSSSHGCSSWGSCWRG</sequence>
<keyword evidence="5" id="KW-1003">Cell membrane</keyword>
<gene>
    <name evidence="7" type="ordered locus">Hbut_1497</name>
</gene>
<dbReference type="Proteomes" id="UP000002593">
    <property type="component" value="Chromosome"/>
</dbReference>
<evidence type="ECO:0000256" key="3">
    <source>
        <dbReference type="ARBA" id="ARBA00022989"/>
    </source>
</evidence>
<evidence type="ECO:0000256" key="6">
    <source>
        <dbReference type="SAM" id="MobiDB-lite"/>
    </source>
</evidence>
<evidence type="ECO:0000313" key="7">
    <source>
        <dbReference type="EMBL" id="ABM81319.1"/>
    </source>
</evidence>
<dbReference type="GO" id="GO:0005886">
    <property type="term" value="C:plasma membrane"/>
    <property type="evidence" value="ECO:0007669"/>
    <property type="project" value="UniProtKB-SubCell"/>
</dbReference>
<keyword evidence="3 5" id="KW-1133">Transmembrane helix</keyword>